<dbReference type="PROSITE" id="PS51257">
    <property type="entry name" value="PROKAR_LIPOPROTEIN"/>
    <property type="match status" value="1"/>
</dbReference>
<keyword evidence="1" id="KW-0732">Signal</keyword>
<evidence type="ECO:0000313" key="2">
    <source>
        <dbReference type="EMBL" id="USQ81315.1"/>
    </source>
</evidence>
<dbReference type="EMBL" id="CP099489">
    <property type="protein sequence ID" value="USQ81315.1"/>
    <property type="molecule type" value="Genomic_DNA"/>
</dbReference>
<accession>A0ABY4YXY8</accession>
<organism evidence="2 3">
    <name type="scientific">Ornithinimicrobium faecis</name>
    <dbReference type="NCBI Taxonomy" id="2934158"/>
    <lineage>
        <taxon>Bacteria</taxon>
        <taxon>Bacillati</taxon>
        <taxon>Actinomycetota</taxon>
        <taxon>Actinomycetes</taxon>
        <taxon>Micrococcales</taxon>
        <taxon>Ornithinimicrobiaceae</taxon>
        <taxon>Ornithinimicrobium</taxon>
    </lineage>
</organism>
<feature type="signal peptide" evidence="1">
    <location>
        <begin position="1"/>
        <end position="21"/>
    </location>
</feature>
<evidence type="ECO:0008006" key="4">
    <source>
        <dbReference type="Google" id="ProtNLM"/>
    </source>
</evidence>
<dbReference type="RefSeq" id="WP_252594717.1">
    <property type="nucleotide sequence ID" value="NZ_CP099489.1"/>
</dbReference>
<evidence type="ECO:0000313" key="3">
    <source>
        <dbReference type="Proteomes" id="UP001056455"/>
    </source>
</evidence>
<sequence length="99" mass="10414">MVGISRVAALGVVALPVLVLAAGCSEPDPSETMIKVCEDTAISQLDLSGAGDTLLRELPVEDGTSFEVTGVSEGTEWVCTWTETQRQGSTSTTITVDRR</sequence>
<reference evidence="2" key="1">
    <citation type="submission" date="2022-06" db="EMBL/GenBank/DDBJ databases">
        <title>Ornithinimicrobium HY1793.</title>
        <authorList>
            <person name="Huang Y."/>
        </authorList>
    </citation>
    <scope>NUCLEOTIDE SEQUENCE</scope>
    <source>
        <strain evidence="2">HY1793</strain>
    </source>
</reference>
<proteinExistence type="predicted"/>
<keyword evidence="3" id="KW-1185">Reference proteome</keyword>
<protein>
    <recommendedName>
        <fullName evidence="4">Lipoprotein</fullName>
    </recommendedName>
</protein>
<gene>
    <name evidence="2" type="ORF">NF556_06625</name>
</gene>
<feature type="chain" id="PRO_5046997538" description="Lipoprotein" evidence="1">
    <location>
        <begin position="22"/>
        <end position="99"/>
    </location>
</feature>
<dbReference type="Proteomes" id="UP001056455">
    <property type="component" value="Chromosome"/>
</dbReference>
<name>A0ABY4YXY8_9MICO</name>
<evidence type="ECO:0000256" key="1">
    <source>
        <dbReference type="SAM" id="SignalP"/>
    </source>
</evidence>